<dbReference type="Proteomes" id="UP001194468">
    <property type="component" value="Unassembled WGS sequence"/>
</dbReference>
<protein>
    <submittedName>
        <fullName evidence="1">Uncharacterized protein</fullName>
    </submittedName>
</protein>
<keyword evidence="2" id="KW-1185">Reference proteome</keyword>
<gene>
    <name evidence="1" type="ORF">L210DRAFT_2524660</name>
</gene>
<comment type="caution">
    <text evidence="1">The sequence shown here is derived from an EMBL/GenBank/DDBJ whole genome shotgun (WGS) entry which is preliminary data.</text>
</comment>
<evidence type="ECO:0000313" key="2">
    <source>
        <dbReference type="Proteomes" id="UP001194468"/>
    </source>
</evidence>
<dbReference type="EMBL" id="WHUW01000025">
    <property type="protein sequence ID" value="KAF8435351.1"/>
    <property type="molecule type" value="Genomic_DNA"/>
</dbReference>
<reference evidence="1" key="1">
    <citation type="submission" date="2019-10" db="EMBL/GenBank/DDBJ databases">
        <authorList>
            <consortium name="DOE Joint Genome Institute"/>
            <person name="Kuo A."/>
            <person name="Miyauchi S."/>
            <person name="Kiss E."/>
            <person name="Drula E."/>
            <person name="Kohler A."/>
            <person name="Sanchez-Garcia M."/>
            <person name="Andreopoulos B."/>
            <person name="Barry K.W."/>
            <person name="Bonito G."/>
            <person name="Buee M."/>
            <person name="Carver A."/>
            <person name="Chen C."/>
            <person name="Cichocki N."/>
            <person name="Clum A."/>
            <person name="Culley D."/>
            <person name="Crous P.W."/>
            <person name="Fauchery L."/>
            <person name="Girlanda M."/>
            <person name="Hayes R."/>
            <person name="Keri Z."/>
            <person name="LaButti K."/>
            <person name="Lipzen A."/>
            <person name="Lombard V."/>
            <person name="Magnuson J."/>
            <person name="Maillard F."/>
            <person name="Morin E."/>
            <person name="Murat C."/>
            <person name="Nolan M."/>
            <person name="Ohm R."/>
            <person name="Pangilinan J."/>
            <person name="Pereira M."/>
            <person name="Perotto S."/>
            <person name="Peter M."/>
            <person name="Riley R."/>
            <person name="Sitrit Y."/>
            <person name="Stielow B."/>
            <person name="Szollosi G."/>
            <person name="Zifcakova L."/>
            <person name="Stursova M."/>
            <person name="Spatafora J.W."/>
            <person name="Tedersoo L."/>
            <person name="Vaario L.-M."/>
            <person name="Yamada A."/>
            <person name="Yan M."/>
            <person name="Wang P."/>
            <person name="Xu J."/>
            <person name="Bruns T."/>
            <person name="Baldrian P."/>
            <person name="Vilgalys R."/>
            <person name="Henrissat B."/>
            <person name="Grigoriev I.V."/>
            <person name="Hibbett D."/>
            <person name="Nagy L.G."/>
            <person name="Martin F.M."/>
        </authorList>
    </citation>
    <scope>NUCLEOTIDE SEQUENCE</scope>
    <source>
        <strain evidence="1">BED1</strain>
    </source>
</reference>
<proteinExistence type="predicted"/>
<reference evidence="1" key="2">
    <citation type="journal article" date="2020" name="Nat. Commun.">
        <title>Large-scale genome sequencing of mycorrhizal fungi provides insights into the early evolution of symbiotic traits.</title>
        <authorList>
            <person name="Miyauchi S."/>
            <person name="Kiss E."/>
            <person name="Kuo A."/>
            <person name="Drula E."/>
            <person name="Kohler A."/>
            <person name="Sanchez-Garcia M."/>
            <person name="Morin E."/>
            <person name="Andreopoulos B."/>
            <person name="Barry K.W."/>
            <person name="Bonito G."/>
            <person name="Buee M."/>
            <person name="Carver A."/>
            <person name="Chen C."/>
            <person name="Cichocki N."/>
            <person name="Clum A."/>
            <person name="Culley D."/>
            <person name="Crous P.W."/>
            <person name="Fauchery L."/>
            <person name="Girlanda M."/>
            <person name="Hayes R.D."/>
            <person name="Keri Z."/>
            <person name="LaButti K."/>
            <person name="Lipzen A."/>
            <person name="Lombard V."/>
            <person name="Magnuson J."/>
            <person name="Maillard F."/>
            <person name="Murat C."/>
            <person name="Nolan M."/>
            <person name="Ohm R.A."/>
            <person name="Pangilinan J."/>
            <person name="Pereira M.F."/>
            <person name="Perotto S."/>
            <person name="Peter M."/>
            <person name="Pfister S."/>
            <person name="Riley R."/>
            <person name="Sitrit Y."/>
            <person name="Stielow J.B."/>
            <person name="Szollosi G."/>
            <person name="Zifcakova L."/>
            <person name="Stursova M."/>
            <person name="Spatafora J.W."/>
            <person name="Tedersoo L."/>
            <person name="Vaario L.M."/>
            <person name="Yamada A."/>
            <person name="Yan M."/>
            <person name="Wang P."/>
            <person name="Xu J."/>
            <person name="Bruns T."/>
            <person name="Baldrian P."/>
            <person name="Vilgalys R."/>
            <person name="Dunand C."/>
            <person name="Henrissat B."/>
            <person name="Grigoriev I.V."/>
            <person name="Hibbett D."/>
            <person name="Nagy L.G."/>
            <person name="Martin F.M."/>
        </authorList>
    </citation>
    <scope>NUCLEOTIDE SEQUENCE</scope>
    <source>
        <strain evidence="1">BED1</strain>
    </source>
</reference>
<name>A0AAD4GBI0_BOLED</name>
<accession>A0AAD4GBI0</accession>
<sequence>MFERVNLLQHQRDTLLWSRVQSLRHESRLPKSAQLTMYPLIRGRKNDYRMARCKLMSGSKWKSTLTNRQCTPPSWVRLNHCRCTDERQVGRMLDTKRRTVHGHTGMQDNSLRMRGGTVFGTAELEPDAVASVCSGCRIASSVRQREANSCIGDGGEQRHGTVDSINFRESSRTANGVCCRALRDRVTADERVLDRVSGAYKSSATTIDDVTIAQKSATSVRPGYVDQSTTPRRTATVDSLEKPINPDRIRATTAYNVVDVEVDRTVVGRPTTMETPFSELNEVQKDVNELLGDTSAPPSRVQTSSNVACSTQGSVVRKDTSLKASGECVAGNMSTQRSEKQVDAGRVNFLADAQDVDVIETREQTTYITSS</sequence>
<dbReference type="AlphaFoldDB" id="A0AAD4GBI0"/>
<organism evidence="1 2">
    <name type="scientific">Boletus edulis BED1</name>
    <dbReference type="NCBI Taxonomy" id="1328754"/>
    <lineage>
        <taxon>Eukaryota</taxon>
        <taxon>Fungi</taxon>
        <taxon>Dikarya</taxon>
        <taxon>Basidiomycota</taxon>
        <taxon>Agaricomycotina</taxon>
        <taxon>Agaricomycetes</taxon>
        <taxon>Agaricomycetidae</taxon>
        <taxon>Boletales</taxon>
        <taxon>Boletineae</taxon>
        <taxon>Boletaceae</taxon>
        <taxon>Boletoideae</taxon>
        <taxon>Boletus</taxon>
    </lineage>
</organism>
<evidence type="ECO:0000313" key="1">
    <source>
        <dbReference type="EMBL" id="KAF8435351.1"/>
    </source>
</evidence>